<dbReference type="PANTHER" id="PTHR13710:SF105">
    <property type="entry name" value="ATP-DEPENDENT DNA HELICASE Q1"/>
    <property type="match status" value="1"/>
</dbReference>
<evidence type="ECO:0000259" key="14">
    <source>
        <dbReference type="PROSITE" id="PS50967"/>
    </source>
</evidence>
<dbReference type="NCBIfam" id="TIGR00614">
    <property type="entry name" value="recQ_fam"/>
    <property type="match status" value="1"/>
</dbReference>
<evidence type="ECO:0000256" key="11">
    <source>
        <dbReference type="ARBA" id="ARBA00034808"/>
    </source>
</evidence>
<dbReference type="SUPFAM" id="SSF47819">
    <property type="entry name" value="HRDC-like"/>
    <property type="match status" value="1"/>
</dbReference>
<dbReference type="InterPro" id="IPR044876">
    <property type="entry name" value="HRDC_dom_sf"/>
</dbReference>
<evidence type="ECO:0000259" key="16">
    <source>
        <dbReference type="PROSITE" id="PS51194"/>
    </source>
</evidence>
<dbReference type="EMBL" id="CP093442">
    <property type="protein sequence ID" value="UOF01030.1"/>
    <property type="molecule type" value="Genomic_DNA"/>
</dbReference>
<keyword evidence="3" id="KW-0479">Metal-binding</keyword>
<dbReference type="Pfam" id="PF16124">
    <property type="entry name" value="RecQ_Zn_bind"/>
    <property type="match status" value="1"/>
</dbReference>
<keyword evidence="18" id="KW-1185">Reference proteome</keyword>
<dbReference type="SUPFAM" id="SSF52540">
    <property type="entry name" value="P-loop containing nucleoside triphosphate hydrolases"/>
    <property type="match status" value="1"/>
</dbReference>
<feature type="domain" description="Helicase ATP-binding" evidence="15">
    <location>
        <begin position="40"/>
        <end position="208"/>
    </location>
</feature>
<evidence type="ECO:0000256" key="9">
    <source>
        <dbReference type="ARBA" id="ARBA00023235"/>
    </source>
</evidence>
<dbReference type="SMART" id="SM00341">
    <property type="entry name" value="HRDC"/>
    <property type="match status" value="1"/>
</dbReference>
<evidence type="ECO:0000259" key="15">
    <source>
        <dbReference type="PROSITE" id="PS51192"/>
    </source>
</evidence>
<keyword evidence="7" id="KW-0067">ATP-binding</keyword>
<evidence type="ECO:0000256" key="4">
    <source>
        <dbReference type="ARBA" id="ARBA00022741"/>
    </source>
</evidence>
<dbReference type="Pfam" id="PF00271">
    <property type="entry name" value="Helicase_C"/>
    <property type="match status" value="1"/>
</dbReference>
<sequence length="533" mass="60363">MKVSTMQSNSFVHGSSSADAGILNKYFNLPQFRRGQKEIIEAVLQKKDVLAVLPTGGGKSLCYQYPAVHFQQLVIVISPLIALMKDQTTALKRLGIPSGCLHSGQSDDEKREVFAELNKGGPFILYLSPERAQKEGFQKWIQQRPIALFAVDEAHCVSQWGHDFREEYAQLNVLKKLCPEVPILALTASATPTVLDDISKHLKLQTPERMVHGFYRSNLYYQVELCENEEAKLEFLLQSLKQTPEGRIIIYCGTRRVTESTAELLQKKFKQVGFYHAGLSPEVRAQTQDAYTKGDLRILVATNAFGMGIDQPDVRLVVHYQITANIDALYQEMGRAGRDSANSTCLTLYSKKDKGLQSYFIHSSEAPEEIKSARWRNLEALVNYSEGSECRHAEILTYYKDSQRIERCGHCDNCDPKSHRKVVKPAIPAMMFDQTLDKIKTTLKKSKKQKATEADLVMDAKQEARFELLKKWRKEKAKELDAPAFVVFSDQTLKHLAIKNPKDLNDMRAVHGVGDHKLEKFGKEVISELFMSN</sequence>
<dbReference type="Gene3D" id="1.10.150.80">
    <property type="entry name" value="HRDC domain"/>
    <property type="match status" value="1"/>
</dbReference>
<keyword evidence="6 17" id="KW-0347">Helicase</keyword>
<dbReference type="SMART" id="SM00487">
    <property type="entry name" value="DEXDc"/>
    <property type="match status" value="1"/>
</dbReference>
<dbReference type="InterPro" id="IPR004589">
    <property type="entry name" value="DNA_helicase_ATP-dep_RecQ"/>
</dbReference>
<dbReference type="InterPro" id="IPR032284">
    <property type="entry name" value="RecQ_Zn-bd"/>
</dbReference>
<dbReference type="Proteomes" id="UP000830116">
    <property type="component" value="Chromosome"/>
</dbReference>
<protein>
    <recommendedName>
        <fullName evidence="12">ATP-dependent DNA helicase RecQ</fullName>
        <ecNumber evidence="11">5.6.2.4</ecNumber>
    </recommendedName>
    <alternativeName>
        <fullName evidence="13">DNA 3'-5' helicase RecQ</fullName>
    </alternativeName>
</protein>
<dbReference type="InterPro" id="IPR011545">
    <property type="entry name" value="DEAD/DEAH_box_helicase_dom"/>
</dbReference>
<accession>A0ABY4CFP6</accession>
<evidence type="ECO:0000256" key="5">
    <source>
        <dbReference type="ARBA" id="ARBA00022801"/>
    </source>
</evidence>
<dbReference type="RefSeq" id="WP_243537265.1">
    <property type="nucleotide sequence ID" value="NZ_CP093442.1"/>
</dbReference>
<dbReference type="PROSITE" id="PS51192">
    <property type="entry name" value="HELICASE_ATP_BIND_1"/>
    <property type="match status" value="1"/>
</dbReference>
<organism evidence="17 18">
    <name type="scientific">Bdellovibrio reynosensis</name>
    <dbReference type="NCBI Taxonomy" id="2835041"/>
    <lineage>
        <taxon>Bacteria</taxon>
        <taxon>Pseudomonadati</taxon>
        <taxon>Bdellovibrionota</taxon>
        <taxon>Bdellovibrionia</taxon>
        <taxon>Bdellovibrionales</taxon>
        <taxon>Pseudobdellovibrionaceae</taxon>
        <taxon>Bdellovibrio</taxon>
    </lineage>
</organism>
<comment type="catalytic activity">
    <reaction evidence="10">
        <text>Couples ATP hydrolysis with the unwinding of duplex DNA by translocating in the 3'-5' direction.</text>
        <dbReference type="EC" id="5.6.2.4"/>
    </reaction>
</comment>
<evidence type="ECO:0000256" key="2">
    <source>
        <dbReference type="ARBA" id="ARBA00005446"/>
    </source>
</evidence>
<keyword evidence="8" id="KW-0238">DNA-binding</keyword>
<keyword evidence="9" id="KW-0413">Isomerase</keyword>
<evidence type="ECO:0000256" key="1">
    <source>
        <dbReference type="ARBA" id="ARBA00001946"/>
    </source>
</evidence>
<evidence type="ECO:0000256" key="12">
    <source>
        <dbReference type="ARBA" id="ARBA00044535"/>
    </source>
</evidence>
<dbReference type="Pfam" id="PF00570">
    <property type="entry name" value="HRDC"/>
    <property type="match status" value="1"/>
</dbReference>
<dbReference type="CDD" id="cd17920">
    <property type="entry name" value="DEXHc_RecQ"/>
    <property type="match status" value="1"/>
</dbReference>
<evidence type="ECO:0000256" key="6">
    <source>
        <dbReference type="ARBA" id="ARBA00022806"/>
    </source>
</evidence>
<dbReference type="InterPro" id="IPR010997">
    <property type="entry name" value="HRDC-like_sf"/>
</dbReference>
<evidence type="ECO:0000256" key="8">
    <source>
        <dbReference type="ARBA" id="ARBA00023125"/>
    </source>
</evidence>
<keyword evidence="5" id="KW-0378">Hydrolase</keyword>
<dbReference type="GO" id="GO:0004386">
    <property type="term" value="F:helicase activity"/>
    <property type="evidence" value="ECO:0007669"/>
    <property type="project" value="UniProtKB-KW"/>
</dbReference>
<evidence type="ECO:0000256" key="7">
    <source>
        <dbReference type="ARBA" id="ARBA00022840"/>
    </source>
</evidence>
<reference evidence="17" key="1">
    <citation type="submission" date="2022-03" db="EMBL/GenBank/DDBJ databases">
        <title>Genome Identification and Characterization of new species Bdellovibrio reynosense LBG001 sp. nov. from a Mexico soil sample.</title>
        <authorList>
            <person name="Camilli A."/>
            <person name="Ajao Y."/>
            <person name="Guo X."/>
        </authorList>
    </citation>
    <scope>NUCLEOTIDE SEQUENCE</scope>
    <source>
        <strain evidence="17">LBG001</strain>
    </source>
</reference>
<evidence type="ECO:0000256" key="13">
    <source>
        <dbReference type="ARBA" id="ARBA00044550"/>
    </source>
</evidence>
<dbReference type="PROSITE" id="PS50967">
    <property type="entry name" value="HRDC"/>
    <property type="match status" value="1"/>
</dbReference>
<dbReference type="PROSITE" id="PS51194">
    <property type="entry name" value="HELICASE_CTER"/>
    <property type="match status" value="1"/>
</dbReference>
<dbReference type="Pfam" id="PF00270">
    <property type="entry name" value="DEAD"/>
    <property type="match status" value="1"/>
</dbReference>
<keyword evidence="4" id="KW-0547">Nucleotide-binding</keyword>
<feature type="domain" description="Helicase C-terminal" evidence="16">
    <location>
        <begin position="232"/>
        <end position="403"/>
    </location>
</feature>
<dbReference type="InterPro" id="IPR014001">
    <property type="entry name" value="Helicase_ATP-bd"/>
</dbReference>
<dbReference type="PANTHER" id="PTHR13710">
    <property type="entry name" value="DNA HELICASE RECQ FAMILY MEMBER"/>
    <property type="match status" value="1"/>
</dbReference>
<evidence type="ECO:0000256" key="10">
    <source>
        <dbReference type="ARBA" id="ARBA00034617"/>
    </source>
</evidence>
<feature type="domain" description="HRDC" evidence="14">
    <location>
        <begin position="459"/>
        <end position="533"/>
    </location>
</feature>
<evidence type="ECO:0000256" key="3">
    <source>
        <dbReference type="ARBA" id="ARBA00022723"/>
    </source>
</evidence>
<name>A0ABY4CFP6_9BACT</name>
<comment type="similarity">
    <text evidence="2">Belongs to the helicase family. RecQ subfamily.</text>
</comment>
<dbReference type="InterPro" id="IPR027417">
    <property type="entry name" value="P-loop_NTPase"/>
</dbReference>
<dbReference type="InterPro" id="IPR002121">
    <property type="entry name" value="HRDC_dom"/>
</dbReference>
<dbReference type="EC" id="5.6.2.4" evidence="11"/>
<gene>
    <name evidence="17" type="ORF">MNR06_15120</name>
</gene>
<dbReference type="SMART" id="SM00490">
    <property type="entry name" value="HELICc"/>
    <property type="match status" value="1"/>
</dbReference>
<dbReference type="InterPro" id="IPR001650">
    <property type="entry name" value="Helicase_C-like"/>
</dbReference>
<comment type="cofactor">
    <cofactor evidence="1">
        <name>Mg(2+)</name>
        <dbReference type="ChEBI" id="CHEBI:18420"/>
    </cofactor>
</comment>
<dbReference type="Gene3D" id="3.40.50.300">
    <property type="entry name" value="P-loop containing nucleotide triphosphate hydrolases"/>
    <property type="match status" value="2"/>
</dbReference>
<evidence type="ECO:0000313" key="17">
    <source>
        <dbReference type="EMBL" id="UOF01030.1"/>
    </source>
</evidence>
<evidence type="ECO:0000313" key="18">
    <source>
        <dbReference type="Proteomes" id="UP000830116"/>
    </source>
</evidence>
<proteinExistence type="inferred from homology"/>